<keyword evidence="1 4" id="KW-0489">Methyltransferase</keyword>
<dbReference type="InterPro" id="IPR041698">
    <property type="entry name" value="Methyltransf_25"/>
</dbReference>
<protein>
    <submittedName>
        <fullName evidence="4">Methyltransferase family protein</fullName>
    </submittedName>
</protein>
<dbReference type="Proteomes" id="UP000239203">
    <property type="component" value="Unassembled WGS sequence"/>
</dbReference>
<evidence type="ECO:0000259" key="3">
    <source>
        <dbReference type="Pfam" id="PF13649"/>
    </source>
</evidence>
<dbReference type="Pfam" id="PF13649">
    <property type="entry name" value="Methyltransf_25"/>
    <property type="match status" value="1"/>
</dbReference>
<dbReference type="PANTHER" id="PTHR43861:SF1">
    <property type="entry name" value="TRANS-ACONITATE 2-METHYLTRANSFERASE"/>
    <property type="match status" value="1"/>
</dbReference>
<sequence length="218" mass="23731">MRTDDWLANTRESYDTVVASYADQMRGAIAKDRYLSAALSLFAESVDGGPVADVGCGSGHVTAHLAALGVTAFGVDLSPEMVAQARREYPDLRFEVGSMTDLDLPDASVSGVLAWWTLIHIPDAEIPGVLAHFHRVLRPGGRLQVGFHTGDESHLKTQGYGGHPMNVHVHRRPPERVAAWLREAGFEIEAHLLIAPDSSAPQALLFARRHPETPEARD</sequence>
<dbReference type="GO" id="GO:0008168">
    <property type="term" value="F:methyltransferase activity"/>
    <property type="evidence" value="ECO:0007669"/>
    <property type="project" value="UniProtKB-KW"/>
</dbReference>
<keyword evidence="2 4" id="KW-0808">Transferase</keyword>
<gene>
    <name evidence="4" type="ORF">CLV40_113160</name>
</gene>
<dbReference type="OrthoDB" id="9805171at2"/>
<evidence type="ECO:0000313" key="4">
    <source>
        <dbReference type="EMBL" id="PPK65676.1"/>
    </source>
</evidence>
<evidence type="ECO:0000256" key="2">
    <source>
        <dbReference type="ARBA" id="ARBA00022679"/>
    </source>
</evidence>
<dbReference type="GO" id="GO:0032259">
    <property type="term" value="P:methylation"/>
    <property type="evidence" value="ECO:0007669"/>
    <property type="project" value="UniProtKB-KW"/>
</dbReference>
<evidence type="ECO:0000256" key="1">
    <source>
        <dbReference type="ARBA" id="ARBA00022603"/>
    </source>
</evidence>
<reference evidence="4 5" key="1">
    <citation type="submission" date="2018-02" db="EMBL/GenBank/DDBJ databases">
        <title>Genomic Encyclopedia of Archaeal and Bacterial Type Strains, Phase II (KMG-II): from individual species to whole genera.</title>
        <authorList>
            <person name="Goeker M."/>
        </authorList>
    </citation>
    <scope>NUCLEOTIDE SEQUENCE [LARGE SCALE GENOMIC DNA]</scope>
    <source>
        <strain evidence="4 5">YU 961-1</strain>
    </source>
</reference>
<dbReference type="InterPro" id="IPR029063">
    <property type="entry name" value="SAM-dependent_MTases_sf"/>
</dbReference>
<dbReference type="RefSeq" id="WP_104481090.1">
    <property type="nucleotide sequence ID" value="NZ_CP154825.1"/>
</dbReference>
<dbReference type="PANTHER" id="PTHR43861">
    <property type="entry name" value="TRANS-ACONITATE 2-METHYLTRANSFERASE-RELATED"/>
    <property type="match status" value="1"/>
</dbReference>
<keyword evidence="5" id="KW-1185">Reference proteome</keyword>
<comment type="caution">
    <text evidence="4">The sequence shown here is derived from an EMBL/GenBank/DDBJ whole genome shotgun (WGS) entry which is preliminary data.</text>
</comment>
<accession>A0A2S6GKK4</accession>
<organism evidence="4 5">
    <name type="scientific">Actinokineospora auranticolor</name>
    <dbReference type="NCBI Taxonomy" id="155976"/>
    <lineage>
        <taxon>Bacteria</taxon>
        <taxon>Bacillati</taxon>
        <taxon>Actinomycetota</taxon>
        <taxon>Actinomycetes</taxon>
        <taxon>Pseudonocardiales</taxon>
        <taxon>Pseudonocardiaceae</taxon>
        <taxon>Actinokineospora</taxon>
    </lineage>
</organism>
<feature type="domain" description="Methyltransferase" evidence="3">
    <location>
        <begin position="51"/>
        <end position="141"/>
    </location>
</feature>
<dbReference type="CDD" id="cd02440">
    <property type="entry name" value="AdoMet_MTases"/>
    <property type="match status" value="1"/>
</dbReference>
<evidence type="ECO:0000313" key="5">
    <source>
        <dbReference type="Proteomes" id="UP000239203"/>
    </source>
</evidence>
<dbReference type="EMBL" id="PTIX01000013">
    <property type="protein sequence ID" value="PPK65676.1"/>
    <property type="molecule type" value="Genomic_DNA"/>
</dbReference>
<dbReference type="SUPFAM" id="SSF53335">
    <property type="entry name" value="S-adenosyl-L-methionine-dependent methyltransferases"/>
    <property type="match status" value="1"/>
</dbReference>
<dbReference type="Gene3D" id="3.40.50.150">
    <property type="entry name" value="Vaccinia Virus protein VP39"/>
    <property type="match status" value="1"/>
</dbReference>
<name>A0A2S6GKK4_9PSEU</name>
<dbReference type="AlphaFoldDB" id="A0A2S6GKK4"/>
<proteinExistence type="predicted"/>